<evidence type="ECO:0000256" key="11">
    <source>
        <dbReference type="ARBA" id="ARBA00044190"/>
    </source>
</evidence>
<dbReference type="CDD" id="cd03789">
    <property type="entry name" value="GT9_LPS_heptosyltransferase"/>
    <property type="match status" value="1"/>
</dbReference>
<dbReference type="GO" id="GO:0009244">
    <property type="term" value="P:lipopolysaccharide core region biosynthetic process"/>
    <property type="evidence" value="ECO:0007669"/>
    <property type="project" value="InterPro"/>
</dbReference>
<dbReference type="Gene3D" id="3.40.50.2000">
    <property type="entry name" value="Glycogen Phosphorylase B"/>
    <property type="match status" value="2"/>
</dbReference>
<evidence type="ECO:0000256" key="10">
    <source>
        <dbReference type="ARBA" id="ARBA00044041"/>
    </source>
</evidence>
<keyword evidence="8" id="KW-0472">Membrane</keyword>
<evidence type="ECO:0000256" key="13">
    <source>
        <dbReference type="ARBA" id="ARBA00049201"/>
    </source>
</evidence>
<sequence>MRLLIVKLSSLGDVVHTLPALTDAARALPGLRADWAVESGFSAIPARHPAVDRVIPISLRKLRTDPLTRRSWLDLWNSHRALRAQSYDLILDAQGLYKSAIVSSLCRGPTAGLSRMSAREPLASLAYRHCIEVPRPLHAVERVRRLFAGALGYSYPFMPPDYGLQRHGQGDARRLIFLHGTTWQSKHYPTESWKILIALAEKHGYRVALPWGNDAEKARAEILAQAGTRSEVLPASTLDGLMEILSLAAGVISVDSGLGHLACALGRPVVGLYGATDSSRTGLYGGMGQNLQANLPCSPCLKRECPQLAKDDPSPTPICYQRLEPAFVWSRLQRQMNRRIASVY</sequence>
<comment type="catalytic activity">
    <reaction evidence="13">
        <text>an alpha-Kdo-(2-&gt;4)-alpha-Kdo-(2-&gt;6)-lipid A + ADP-L-glycero-beta-D-manno-heptose = an L-alpha-D-Hep-(1-&gt;5)-[alpha-Kdo-(2-&gt;4)]-alpha-Kdo-(2-&gt;6)-lipid A + ADP + H(+)</text>
        <dbReference type="Rhea" id="RHEA:74067"/>
        <dbReference type="ChEBI" id="CHEBI:15378"/>
        <dbReference type="ChEBI" id="CHEBI:61506"/>
        <dbReference type="ChEBI" id="CHEBI:176431"/>
        <dbReference type="ChEBI" id="CHEBI:193068"/>
        <dbReference type="ChEBI" id="CHEBI:456216"/>
        <dbReference type="EC" id="2.4.99.23"/>
    </reaction>
</comment>
<dbReference type="GO" id="GO:0005829">
    <property type="term" value="C:cytosol"/>
    <property type="evidence" value="ECO:0007669"/>
    <property type="project" value="TreeGrafter"/>
</dbReference>
<evidence type="ECO:0000313" key="15">
    <source>
        <dbReference type="Proteomes" id="UP000297890"/>
    </source>
</evidence>
<dbReference type="PANTHER" id="PTHR30160">
    <property type="entry name" value="TETRAACYLDISACCHARIDE 4'-KINASE-RELATED"/>
    <property type="match status" value="1"/>
</dbReference>
<name>A0A4Z0FAT8_9GAMM</name>
<comment type="subcellular location">
    <subcellularLocation>
        <location evidence="1">Cell inner membrane</location>
        <topology evidence="1">Peripheral membrane protein</topology>
        <orientation evidence="1">Cytoplasmic side</orientation>
    </subcellularLocation>
</comment>
<evidence type="ECO:0000313" key="14">
    <source>
        <dbReference type="EMBL" id="TFZ82759.1"/>
    </source>
</evidence>
<gene>
    <name evidence="14" type="primary">waaC</name>
    <name evidence="14" type="ORF">E4680_07320</name>
</gene>
<accession>A0A4Z0FAT8</accession>
<dbReference type="RefSeq" id="WP_135281746.1">
    <property type="nucleotide sequence ID" value="NZ_SRIO01000007.1"/>
</dbReference>
<dbReference type="AlphaFoldDB" id="A0A4Z0FAT8"/>
<dbReference type="OrthoDB" id="9767552at2"/>
<evidence type="ECO:0000256" key="1">
    <source>
        <dbReference type="ARBA" id="ARBA00004515"/>
    </source>
</evidence>
<dbReference type="Pfam" id="PF01075">
    <property type="entry name" value="Glyco_transf_9"/>
    <property type="match status" value="1"/>
</dbReference>
<evidence type="ECO:0000256" key="12">
    <source>
        <dbReference type="ARBA" id="ARBA00044330"/>
    </source>
</evidence>
<keyword evidence="15" id="KW-1185">Reference proteome</keyword>
<dbReference type="NCBIfam" id="TIGR02193">
    <property type="entry name" value="heptsyl_trn_I"/>
    <property type="match status" value="1"/>
</dbReference>
<dbReference type="EMBL" id="SRIO01000007">
    <property type="protein sequence ID" value="TFZ82759.1"/>
    <property type="molecule type" value="Genomic_DNA"/>
</dbReference>
<evidence type="ECO:0000256" key="7">
    <source>
        <dbReference type="ARBA" id="ARBA00022985"/>
    </source>
</evidence>
<dbReference type="InterPro" id="IPR051199">
    <property type="entry name" value="LPS_LOS_Heptosyltrfase"/>
</dbReference>
<evidence type="ECO:0000256" key="3">
    <source>
        <dbReference type="ARBA" id="ARBA00022475"/>
    </source>
</evidence>
<comment type="caution">
    <text evidence="14">The sequence shown here is derived from an EMBL/GenBank/DDBJ whole genome shotgun (WGS) entry which is preliminary data.</text>
</comment>
<comment type="similarity">
    <text evidence="9">Belongs to the glycosyltransferase 9 family.</text>
</comment>
<organism evidence="14 15">
    <name type="scientific">Candidatus Macondimonas diazotrophica</name>
    <dbReference type="NCBI Taxonomy" id="2305248"/>
    <lineage>
        <taxon>Bacteria</taxon>
        <taxon>Pseudomonadati</taxon>
        <taxon>Pseudomonadota</taxon>
        <taxon>Gammaproteobacteria</taxon>
        <taxon>Chromatiales</taxon>
        <taxon>Ectothiorhodospiraceae</taxon>
        <taxon>Candidatus Macondimonas</taxon>
    </lineage>
</organism>
<proteinExistence type="inferred from homology"/>
<evidence type="ECO:0000256" key="6">
    <source>
        <dbReference type="ARBA" id="ARBA00022679"/>
    </source>
</evidence>
<dbReference type="GO" id="GO:0005886">
    <property type="term" value="C:plasma membrane"/>
    <property type="evidence" value="ECO:0007669"/>
    <property type="project" value="UniProtKB-SubCell"/>
</dbReference>
<dbReference type="InterPro" id="IPR002201">
    <property type="entry name" value="Glyco_trans_9"/>
</dbReference>
<dbReference type="PANTHER" id="PTHR30160:SF19">
    <property type="entry name" value="LIPOPOLYSACCHARIDE HEPTOSYLTRANSFERASE 1"/>
    <property type="match status" value="1"/>
</dbReference>
<keyword evidence="5" id="KW-0328">Glycosyltransferase</keyword>
<dbReference type="GO" id="GO:0008713">
    <property type="term" value="F:ADP-heptose-lipopolysaccharide heptosyltransferase activity"/>
    <property type="evidence" value="ECO:0007669"/>
    <property type="project" value="TreeGrafter"/>
</dbReference>
<keyword evidence="3" id="KW-1003">Cell membrane</keyword>
<dbReference type="Proteomes" id="UP000297890">
    <property type="component" value="Unassembled WGS sequence"/>
</dbReference>
<keyword evidence="6 14" id="KW-0808">Transferase</keyword>
<evidence type="ECO:0000256" key="4">
    <source>
        <dbReference type="ARBA" id="ARBA00022519"/>
    </source>
</evidence>
<comment type="pathway">
    <text evidence="2">Bacterial outer membrane biogenesis; LPS core biosynthesis.</text>
</comment>
<keyword evidence="4" id="KW-0997">Cell inner membrane</keyword>
<protein>
    <recommendedName>
        <fullName evidence="11">Lipopolysaccharide heptosyltransferase 1</fullName>
        <ecNumber evidence="10">2.4.99.23</ecNumber>
    </recommendedName>
    <alternativeName>
        <fullName evidence="12">ADP-heptose:lipopolysaccharide heptosyltransferase I</fullName>
    </alternativeName>
</protein>
<reference evidence="14 15" key="1">
    <citation type="journal article" date="2019" name="ISME J.">
        <title>Candidatus Macondimonas diazotrophica, a novel gammaproteobacterial genus dominating crude-oil-contaminated coastal sediments.</title>
        <authorList>
            <person name="Karthikeyan S."/>
            <person name="Konstantinidis K."/>
        </authorList>
    </citation>
    <scope>NUCLEOTIDE SEQUENCE [LARGE SCALE GENOMIC DNA]</scope>
    <source>
        <strain evidence="14 15">KTK01</strain>
    </source>
</reference>
<dbReference type="EC" id="2.4.99.23" evidence="10"/>
<dbReference type="InterPro" id="IPR011908">
    <property type="entry name" value="LipoPS_heptosylTferase-I"/>
</dbReference>
<evidence type="ECO:0000256" key="2">
    <source>
        <dbReference type="ARBA" id="ARBA00004713"/>
    </source>
</evidence>
<evidence type="ECO:0000256" key="5">
    <source>
        <dbReference type="ARBA" id="ARBA00022676"/>
    </source>
</evidence>
<evidence type="ECO:0000256" key="8">
    <source>
        <dbReference type="ARBA" id="ARBA00023136"/>
    </source>
</evidence>
<evidence type="ECO:0000256" key="9">
    <source>
        <dbReference type="ARBA" id="ARBA00043995"/>
    </source>
</evidence>
<keyword evidence="7" id="KW-0448">Lipopolysaccharide biosynthesis</keyword>
<dbReference type="SUPFAM" id="SSF53756">
    <property type="entry name" value="UDP-Glycosyltransferase/glycogen phosphorylase"/>
    <property type="match status" value="1"/>
</dbReference>